<accession>A0A9D7E071</accession>
<dbReference type="Proteomes" id="UP000807785">
    <property type="component" value="Unassembled WGS sequence"/>
</dbReference>
<proteinExistence type="predicted"/>
<protein>
    <submittedName>
        <fullName evidence="1">Uncharacterized protein</fullName>
    </submittedName>
</protein>
<evidence type="ECO:0000313" key="2">
    <source>
        <dbReference type="Proteomes" id="UP000807785"/>
    </source>
</evidence>
<evidence type="ECO:0000313" key="1">
    <source>
        <dbReference type="EMBL" id="MBK6974071.1"/>
    </source>
</evidence>
<name>A0A9D7E071_9PROT</name>
<dbReference type="AlphaFoldDB" id="A0A9D7E071"/>
<organism evidence="1 2">
    <name type="scientific">Candidatus Methylophosphatis roskildensis</name>
    <dbReference type="NCBI Taxonomy" id="2899263"/>
    <lineage>
        <taxon>Bacteria</taxon>
        <taxon>Pseudomonadati</taxon>
        <taxon>Pseudomonadota</taxon>
        <taxon>Betaproteobacteria</taxon>
        <taxon>Nitrosomonadales</taxon>
        <taxon>Sterolibacteriaceae</taxon>
        <taxon>Candidatus Methylophosphatis</taxon>
    </lineage>
</organism>
<gene>
    <name evidence="1" type="ORF">IPH26_14415</name>
</gene>
<reference evidence="1" key="1">
    <citation type="submission" date="2020-10" db="EMBL/GenBank/DDBJ databases">
        <title>Connecting structure to function with the recovery of over 1000 high-quality activated sludge metagenome-assembled genomes encoding full-length rRNA genes using long-read sequencing.</title>
        <authorList>
            <person name="Singleton C.M."/>
            <person name="Petriglieri F."/>
            <person name="Kristensen J.M."/>
            <person name="Kirkegaard R.H."/>
            <person name="Michaelsen T.Y."/>
            <person name="Andersen M.H."/>
            <person name="Karst S.M."/>
            <person name="Dueholm M.S."/>
            <person name="Nielsen P.H."/>
            <person name="Albertsen M."/>
        </authorList>
    </citation>
    <scope>NUCLEOTIDE SEQUENCE</scope>
    <source>
        <strain evidence="1">Bjer_18-Q3-R1-45_BAT3C.347</strain>
    </source>
</reference>
<dbReference type="EMBL" id="JADJEV010000004">
    <property type="protein sequence ID" value="MBK6974071.1"/>
    <property type="molecule type" value="Genomic_DNA"/>
</dbReference>
<comment type="caution">
    <text evidence="1">The sequence shown here is derived from an EMBL/GenBank/DDBJ whole genome shotgun (WGS) entry which is preliminary data.</text>
</comment>
<sequence length="121" mass="14008">MFTMDGAQKPARMGMRRFLNSRFQCDDEYCRIRVLDSVVIAGRTAYAAIEWVMKDNNRRQVVGAVLRLEHASMPGGRTTIAQEMIESMLPSDTDCPERILRQLSATDDPRALEWRQRCRDR</sequence>